<dbReference type="EMBL" id="GL883124">
    <property type="protein sequence ID" value="EGG03391.1"/>
    <property type="molecule type" value="Genomic_DNA"/>
</dbReference>
<dbReference type="VEuPathDB" id="FungiDB:MELLADRAFT_90103"/>
<dbReference type="RefSeq" id="XP_007413185.1">
    <property type="nucleotide sequence ID" value="XM_007413123.1"/>
</dbReference>
<dbReference type="HOGENOM" id="CLU_2961294_0_0_1"/>
<dbReference type="Proteomes" id="UP000001072">
    <property type="component" value="Unassembled WGS sequence"/>
</dbReference>
<sequence length="59" mass="6387">MSLKGAGVYHCIDHGLDTTCALYSRFCHTSDHASNDAIYSIHTTSCGCCDWGDTEACKI</sequence>
<dbReference type="InParanoid" id="F4RVP0"/>
<dbReference type="GeneID" id="18935453"/>
<reference evidence="2" key="1">
    <citation type="journal article" date="2011" name="Proc. Natl. Acad. Sci. U.S.A.">
        <title>Obligate biotrophy features unraveled by the genomic analysis of rust fungi.</title>
        <authorList>
            <person name="Duplessis S."/>
            <person name="Cuomo C.A."/>
            <person name="Lin Y.-C."/>
            <person name="Aerts A."/>
            <person name="Tisserant E."/>
            <person name="Veneault-Fourrey C."/>
            <person name="Joly D.L."/>
            <person name="Hacquard S."/>
            <person name="Amselem J."/>
            <person name="Cantarel B.L."/>
            <person name="Chiu R."/>
            <person name="Coutinho P.M."/>
            <person name="Feau N."/>
            <person name="Field M."/>
            <person name="Frey P."/>
            <person name="Gelhaye E."/>
            <person name="Goldberg J."/>
            <person name="Grabherr M.G."/>
            <person name="Kodira C.D."/>
            <person name="Kohler A."/>
            <person name="Kuees U."/>
            <person name="Lindquist E.A."/>
            <person name="Lucas S.M."/>
            <person name="Mago R."/>
            <person name="Mauceli E."/>
            <person name="Morin E."/>
            <person name="Murat C."/>
            <person name="Pangilinan J.L."/>
            <person name="Park R."/>
            <person name="Pearson M."/>
            <person name="Quesneville H."/>
            <person name="Rouhier N."/>
            <person name="Sakthikumar S."/>
            <person name="Salamov A.A."/>
            <person name="Schmutz J."/>
            <person name="Selles B."/>
            <person name="Shapiro H."/>
            <person name="Tanguay P."/>
            <person name="Tuskan G.A."/>
            <person name="Henrissat B."/>
            <person name="Van de Peer Y."/>
            <person name="Rouze P."/>
            <person name="Ellis J.G."/>
            <person name="Dodds P.N."/>
            <person name="Schein J.E."/>
            <person name="Zhong S."/>
            <person name="Hamelin R.C."/>
            <person name="Grigoriev I.V."/>
            <person name="Szabo L.J."/>
            <person name="Martin F."/>
        </authorList>
    </citation>
    <scope>NUCLEOTIDE SEQUENCE [LARGE SCALE GENOMIC DNA]</scope>
    <source>
        <strain evidence="2">98AG31 / pathotype 3-4-7</strain>
    </source>
</reference>
<name>F4RVP0_MELLP</name>
<dbReference type="AlphaFoldDB" id="F4RVP0"/>
<accession>F4RVP0</accession>
<protein>
    <submittedName>
        <fullName evidence="1">Uncharacterized protein</fullName>
    </submittedName>
</protein>
<dbReference type="KEGG" id="mlr:MELLADRAFT_90103"/>
<evidence type="ECO:0000313" key="2">
    <source>
        <dbReference type="Proteomes" id="UP000001072"/>
    </source>
</evidence>
<gene>
    <name evidence="1" type="ORF">MELLADRAFT_90103</name>
</gene>
<dbReference type="STRING" id="747676.F4RVP0"/>
<evidence type="ECO:0000313" key="1">
    <source>
        <dbReference type="EMBL" id="EGG03391.1"/>
    </source>
</evidence>
<dbReference type="Gene3D" id="2.10.110.30">
    <property type="match status" value="1"/>
</dbReference>
<keyword evidence="2" id="KW-1185">Reference proteome</keyword>
<proteinExistence type="predicted"/>
<organism evidence="2">
    <name type="scientific">Melampsora larici-populina (strain 98AG31 / pathotype 3-4-7)</name>
    <name type="common">Poplar leaf rust fungus</name>
    <dbReference type="NCBI Taxonomy" id="747676"/>
    <lineage>
        <taxon>Eukaryota</taxon>
        <taxon>Fungi</taxon>
        <taxon>Dikarya</taxon>
        <taxon>Basidiomycota</taxon>
        <taxon>Pucciniomycotina</taxon>
        <taxon>Pucciniomycetes</taxon>
        <taxon>Pucciniales</taxon>
        <taxon>Melampsoraceae</taxon>
        <taxon>Melampsora</taxon>
    </lineage>
</organism>